<dbReference type="InterPro" id="IPR051550">
    <property type="entry name" value="SCF-Subunits/Alg-Epimerases"/>
</dbReference>
<name>A0A4P5ZB98_PLAAG</name>
<protein>
    <recommendedName>
        <fullName evidence="5">SLH domain-containing protein</fullName>
    </recommendedName>
</protein>
<dbReference type="PANTHER" id="PTHR22990">
    <property type="entry name" value="F-BOX ONLY PROTEIN"/>
    <property type="match status" value="1"/>
</dbReference>
<feature type="compositionally biased region" description="Pro residues" evidence="4">
    <location>
        <begin position="586"/>
        <end position="596"/>
    </location>
</feature>
<dbReference type="PANTHER" id="PTHR22990:SF15">
    <property type="entry name" value="F-BOX ONLY PROTEIN 10"/>
    <property type="match status" value="1"/>
</dbReference>
<dbReference type="InterPro" id="IPR006626">
    <property type="entry name" value="PbH1"/>
</dbReference>
<feature type="domain" description="SLH" evidence="5">
    <location>
        <begin position="734"/>
        <end position="797"/>
    </location>
</feature>
<evidence type="ECO:0000256" key="3">
    <source>
        <dbReference type="ARBA" id="ARBA00022786"/>
    </source>
</evidence>
<evidence type="ECO:0000259" key="5">
    <source>
        <dbReference type="PROSITE" id="PS51272"/>
    </source>
</evidence>
<comment type="pathway">
    <text evidence="1">Protein modification; protein ubiquitination.</text>
</comment>
<dbReference type="AlphaFoldDB" id="A0A4P5ZB98"/>
<dbReference type="InterPro" id="IPR022441">
    <property type="entry name" value="Para_beta_helix_rpt-2"/>
</dbReference>
<dbReference type="InterPro" id="IPR011459">
    <property type="entry name" value="DUF1565"/>
</dbReference>
<dbReference type="NCBIfam" id="TIGR03804">
    <property type="entry name" value="para_beta_helix"/>
    <property type="match status" value="1"/>
</dbReference>
<comment type="caution">
    <text evidence="6">The sequence shown here is derived from an EMBL/GenBank/DDBJ whole genome shotgun (WGS) entry which is preliminary data.</text>
</comment>
<dbReference type="Pfam" id="PF07602">
    <property type="entry name" value="DUF1565"/>
    <property type="match status" value="2"/>
</dbReference>
<feature type="region of interest" description="Disordered" evidence="4">
    <location>
        <begin position="579"/>
        <end position="618"/>
    </location>
</feature>
<evidence type="ECO:0000313" key="6">
    <source>
        <dbReference type="EMBL" id="GDZ92763.1"/>
    </source>
</evidence>
<proteinExistence type="predicted"/>
<dbReference type="Proteomes" id="UP000299794">
    <property type="component" value="Unassembled WGS sequence"/>
</dbReference>
<dbReference type="SUPFAM" id="SSF51126">
    <property type="entry name" value="Pectin lyase-like"/>
    <property type="match status" value="2"/>
</dbReference>
<dbReference type="InterPro" id="IPR006633">
    <property type="entry name" value="Carb-bd_sugar_hydrolysis-dom"/>
</dbReference>
<keyword evidence="3" id="KW-0833">Ubl conjugation pathway</keyword>
<evidence type="ECO:0000256" key="1">
    <source>
        <dbReference type="ARBA" id="ARBA00004906"/>
    </source>
</evidence>
<feature type="domain" description="SLH" evidence="5">
    <location>
        <begin position="610"/>
        <end position="673"/>
    </location>
</feature>
<dbReference type="Pfam" id="PF00395">
    <property type="entry name" value="SLH"/>
    <property type="match status" value="3"/>
</dbReference>
<evidence type="ECO:0000256" key="2">
    <source>
        <dbReference type="ARBA" id="ARBA00022737"/>
    </source>
</evidence>
<organism evidence="6 7">
    <name type="scientific">Planktothrix agardhii CCAP 1459/11A</name>
    <dbReference type="NCBI Taxonomy" id="282420"/>
    <lineage>
        <taxon>Bacteria</taxon>
        <taxon>Bacillati</taxon>
        <taxon>Cyanobacteriota</taxon>
        <taxon>Cyanophyceae</taxon>
        <taxon>Oscillatoriophycideae</taxon>
        <taxon>Oscillatoriales</taxon>
        <taxon>Microcoleaceae</taxon>
        <taxon>Planktothrix</taxon>
    </lineage>
</organism>
<accession>A0A4P5ZB98</accession>
<sequence length="802" mass="83869">MVTLYVNPATGNDFSSGESNKPFKTLKKALSQAQSGTTIYLEPGTYSSLSGETFPLILADGVIVIGNESGKGSGILIEGNGLHSSSSAGSQNITILMENNAQLRGVTVTNIQTRGTGVWIESQSPVIANSTFTRCKREGIYAVGSGNPQILNSIFVQNEGYGVSIEGDIKGEIGGNTFENTGYGISLKNQAAPLIRDNAIVENRSGILIAGDSQPILRQNLIERNTGDGVVIMNQATPDLGTAQTPGGNTIRNNGGFDVQNAGTTSLTSFGNILSSTRVKGNIQVVTQSVPTAASATLFVNSATGNDSATGGQSTPLKTIAKAISQAQSGTLIQVAPGSYNAATGEVFPLIVRSGVTIVGNETTKGKDVVILGSGRFSSPSSAAQNVTILMENNSTVKGVSVTNDQTRGTGIWVESVYCNIGSCTLTKSKREGVFATGTAIAAVTNSDFIENVGNGIALGGNAKGEIRGNKFQNTGYAISVQAQASPLIIENEILENRSGIVLSGQSKPVLRKNQIKKNLQDGLTVIADSAPDIGSPQDNGGNVFVDNGKYDVQNASKFTLISVGNQINPTRTLGSIEFTANQTPTPGPSPSPTPTPGGSTPTPTPTPPPGGAKFNDIGSHWARTFIERLADMGIISGFPDGSFKPDATLTRAQHAAMLKSAFELTPIREGIVFTDVAADFWGKEAIDKANRAGFLSGYPDKTFRPNQNLTRSQAIVSLVNGLKLTGGTSNSLGVYTDRAQIQSFATNAVITATELNIVVNYPKKEVFNPLKDVTRGEIAAIFYQTLVAVNRAQAVDSPYIV</sequence>
<dbReference type="Gene3D" id="2.160.20.10">
    <property type="entry name" value="Single-stranded right-handed beta-helix, Pectin lyase-like"/>
    <property type="match status" value="2"/>
</dbReference>
<dbReference type="InterPro" id="IPR012334">
    <property type="entry name" value="Pectin_lyas_fold"/>
</dbReference>
<evidence type="ECO:0000256" key="4">
    <source>
        <dbReference type="SAM" id="MobiDB-lite"/>
    </source>
</evidence>
<keyword evidence="2" id="KW-0677">Repeat</keyword>
<dbReference type="SMART" id="SM00710">
    <property type="entry name" value="PbH1"/>
    <property type="match status" value="11"/>
</dbReference>
<reference evidence="7" key="1">
    <citation type="submission" date="2019-02" db="EMBL/GenBank/DDBJ databases">
        <title>Draft genome sequence of Planktothrix agardhii NIES-905.</title>
        <authorList>
            <person name="Yamaguchi H."/>
            <person name="Suzuki S."/>
            <person name="Kawachi M."/>
        </authorList>
    </citation>
    <scope>NUCLEOTIDE SEQUENCE [LARGE SCALE GENOMIC DNA]</scope>
    <source>
        <strain evidence="7">CCAP 1459/11A</strain>
    </source>
</reference>
<dbReference type="RefSeq" id="WP_026787706.1">
    <property type="nucleotide sequence ID" value="NZ_BJCD01000029.1"/>
</dbReference>
<evidence type="ECO:0000313" key="7">
    <source>
        <dbReference type="Proteomes" id="UP000299794"/>
    </source>
</evidence>
<dbReference type="SMART" id="SM00722">
    <property type="entry name" value="CASH"/>
    <property type="match status" value="2"/>
</dbReference>
<gene>
    <name evidence="6" type="ORF">PA905_04600</name>
</gene>
<feature type="domain" description="SLH" evidence="5">
    <location>
        <begin position="674"/>
        <end position="733"/>
    </location>
</feature>
<dbReference type="InterPro" id="IPR011050">
    <property type="entry name" value="Pectin_lyase_fold/virulence"/>
</dbReference>
<dbReference type="InterPro" id="IPR001119">
    <property type="entry name" value="SLH_dom"/>
</dbReference>
<dbReference type="EMBL" id="BJCD01000029">
    <property type="protein sequence ID" value="GDZ92763.1"/>
    <property type="molecule type" value="Genomic_DNA"/>
</dbReference>
<dbReference type="PROSITE" id="PS51272">
    <property type="entry name" value="SLH"/>
    <property type="match status" value="3"/>
</dbReference>